<feature type="domain" description="Amino acid permease/ SLC12A" evidence="6">
    <location>
        <begin position="25"/>
        <end position="368"/>
    </location>
</feature>
<accession>A0ABN0VNI9</accession>
<dbReference type="PANTHER" id="PTHR42770">
    <property type="entry name" value="AMINO ACID TRANSPORTER-RELATED"/>
    <property type="match status" value="1"/>
</dbReference>
<evidence type="ECO:0000313" key="7">
    <source>
        <dbReference type="EMBL" id="GAA0313005.1"/>
    </source>
</evidence>
<feature type="transmembrane region" description="Helical" evidence="5">
    <location>
        <begin position="352"/>
        <end position="373"/>
    </location>
</feature>
<feature type="transmembrane region" description="Helical" evidence="5">
    <location>
        <begin position="192"/>
        <end position="209"/>
    </location>
</feature>
<proteinExistence type="predicted"/>
<sequence length="440" mass="47475">MQNKDVALEKNLGLFGLILFGLAYMTPMIVFGTYGVLYEASTGNVATAYLFALIAMLFTAGSYALMAYKYPSSGSSYTFVSRVFGDKIGFLTGWTILLDYLFLPMVIWLIGGIYLEAMAPSIPLWFWIVAFIVLTSALNFIGFGVAKKVNLVLMLIQIGVVIAFCALALMYIQGSSNTIATPSLDILASDNLAPIFSGAAIACYSFLGFDAVSTMAEETENPKHNVPKAILLVTLLGGVIFIISSWILGSAFPDISVFAAESASADIAKQVGGVIFSSVFIATLVIAQFTSGVSAQASASRLMFAMGRDGVLPSGFFGKLHEKFRTPYLNIFIVGIIGLLALRMDIATSTSFINFGAFSAFVLVNMSAFKEYFRLDNSERTLKQKILHLVIPTIGALSVFKLLTSLDANALMLGALWLAIGVCYLIYLIVKGKTLTLDME</sequence>
<dbReference type="RefSeq" id="WP_201503727.1">
    <property type="nucleotide sequence ID" value="NZ_BAAAFR010000001.1"/>
</dbReference>
<dbReference type="Pfam" id="PF00324">
    <property type="entry name" value="AA_permease"/>
    <property type="match status" value="1"/>
</dbReference>
<feature type="transmembrane region" description="Helical" evidence="5">
    <location>
        <begin position="410"/>
        <end position="430"/>
    </location>
</feature>
<dbReference type="EMBL" id="BAAAFR010000001">
    <property type="protein sequence ID" value="GAA0313005.1"/>
    <property type="molecule type" value="Genomic_DNA"/>
</dbReference>
<keyword evidence="8" id="KW-1185">Reference proteome</keyword>
<evidence type="ECO:0000313" key="8">
    <source>
        <dbReference type="Proteomes" id="UP001501787"/>
    </source>
</evidence>
<feature type="transmembrane region" description="Helical" evidence="5">
    <location>
        <begin position="88"/>
        <end position="110"/>
    </location>
</feature>
<comment type="caution">
    <text evidence="7">The sequence shown here is derived from an EMBL/GenBank/DDBJ whole genome shotgun (WGS) entry which is preliminary data.</text>
</comment>
<keyword evidence="2 5" id="KW-0812">Transmembrane</keyword>
<gene>
    <name evidence="7" type="ORF">GCM10009129_07900</name>
</gene>
<dbReference type="InterPro" id="IPR004841">
    <property type="entry name" value="AA-permease/SLC12A_dom"/>
</dbReference>
<evidence type="ECO:0000256" key="1">
    <source>
        <dbReference type="ARBA" id="ARBA00004141"/>
    </source>
</evidence>
<dbReference type="PANTHER" id="PTHR42770:SF8">
    <property type="entry name" value="PUTRESCINE IMPORTER PUUP"/>
    <property type="match status" value="1"/>
</dbReference>
<organism evidence="7 8">
    <name type="scientific">Psychrobacter aestuarii</name>
    <dbReference type="NCBI Taxonomy" id="556327"/>
    <lineage>
        <taxon>Bacteria</taxon>
        <taxon>Pseudomonadati</taxon>
        <taxon>Pseudomonadota</taxon>
        <taxon>Gammaproteobacteria</taxon>
        <taxon>Moraxellales</taxon>
        <taxon>Moraxellaceae</taxon>
        <taxon>Psychrobacter</taxon>
    </lineage>
</organism>
<evidence type="ECO:0000256" key="2">
    <source>
        <dbReference type="ARBA" id="ARBA00022692"/>
    </source>
</evidence>
<evidence type="ECO:0000256" key="5">
    <source>
        <dbReference type="SAM" id="Phobius"/>
    </source>
</evidence>
<feature type="transmembrane region" description="Helical" evidence="5">
    <location>
        <begin position="272"/>
        <end position="293"/>
    </location>
</feature>
<dbReference type="Proteomes" id="UP001501787">
    <property type="component" value="Unassembled WGS sequence"/>
</dbReference>
<feature type="transmembrane region" description="Helical" evidence="5">
    <location>
        <begin position="151"/>
        <end position="172"/>
    </location>
</feature>
<name>A0ABN0VNI9_9GAMM</name>
<dbReference type="InterPro" id="IPR050367">
    <property type="entry name" value="APC_superfamily"/>
</dbReference>
<feature type="transmembrane region" description="Helical" evidence="5">
    <location>
        <begin position="328"/>
        <end position="346"/>
    </location>
</feature>
<keyword evidence="3 5" id="KW-1133">Transmembrane helix</keyword>
<comment type="subcellular location">
    <subcellularLocation>
        <location evidence="1">Membrane</location>
        <topology evidence="1">Multi-pass membrane protein</topology>
    </subcellularLocation>
</comment>
<feature type="transmembrane region" description="Helical" evidence="5">
    <location>
        <begin position="122"/>
        <end position="144"/>
    </location>
</feature>
<dbReference type="Gene3D" id="1.20.1740.10">
    <property type="entry name" value="Amino acid/polyamine transporter I"/>
    <property type="match status" value="1"/>
</dbReference>
<keyword evidence="4 5" id="KW-0472">Membrane</keyword>
<reference evidence="7 8" key="1">
    <citation type="journal article" date="2019" name="Int. J. Syst. Evol. Microbiol.">
        <title>The Global Catalogue of Microorganisms (GCM) 10K type strain sequencing project: providing services to taxonomists for standard genome sequencing and annotation.</title>
        <authorList>
            <consortium name="The Broad Institute Genomics Platform"/>
            <consortium name="The Broad Institute Genome Sequencing Center for Infectious Disease"/>
            <person name="Wu L."/>
            <person name="Ma J."/>
        </authorList>
    </citation>
    <scope>NUCLEOTIDE SEQUENCE [LARGE SCALE GENOMIC DNA]</scope>
    <source>
        <strain evidence="7 8">JCM 16343</strain>
    </source>
</reference>
<evidence type="ECO:0000256" key="3">
    <source>
        <dbReference type="ARBA" id="ARBA00022989"/>
    </source>
</evidence>
<protein>
    <submittedName>
        <fullName evidence="7">APC family permease</fullName>
    </submittedName>
</protein>
<feature type="transmembrane region" description="Helical" evidence="5">
    <location>
        <begin position="48"/>
        <end position="68"/>
    </location>
</feature>
<feature type="transmembrane region" description="Helical" evidence="5">
    <location>
        <begin position="385"/>
        <end position="404"/>
    </location>
</feature>
<evidence type="ECO:0000256" key="4">
    <source>
        <dbReference type="ARBA" id="ARBA00023136"/>
    </source>
</evidence>
<dbReference type="PIRSF" id="PIRSF006060">
    <property type="entry name" value="AA_transporter"/>
    <property type="match status" value="1"/>
</dbReference>
<feature type="transmembrane region" description="Helical" evidence="5">
    <location>
        <begin position="12"/>
        <end position="36"/>
    </location>
</feature>
<feature type="transmembrane region" description="Helical" evidence="5">
    <location>
        <begin position="229"/>
        <end position="252"/>
    </location>
</feature>
<evidence type="ECO:0000259" key="6">
    <source>
        <dbReference type="Pfam" id="PF00324"/>
    </source>
</evidence>